<dbReference type="EMBL" id="MT143871">
    <property type="protein sequence ID" value="QJB04088.1"/>
    <property type="molecule type" value="Genomic_DNA"/>
</dbReference>
<dbReference type="EMBL" id="MT141476">
    <property type="protein sequence ID" value="QJA62612.1"/>
    <property type="molecule type" value="Genomic_DNA"/>
</dbReference>
<comment type="subcellular location">
    <subcellularLocation>
        <location evidence="1">Virion</location>
    </subcellularLocation>
</comment>
<evidence type="ECO:0000313" key="8">
    <source>
        <dbReference type="EMBL" id="QJB04088.1"/>
    </source>
</evidence>
<dbReference type="EMBL" id="MT142241">
    <property type="protein sequence ID" value="QJA76750.1"/>
    <property type="molecule type" value="Genomic_DNA"/>
</dbReference>
<evidence type="ECO:0000259" key="3">
    <source>
        <dbReference type="Pfam" id="PF05065"/>
    </source>
</evidence>
<keyword evidence="2" id="KW-0946">Virion</keyword>
<proteinExistence type="predicted"/>
<evidence type="ECO:0000313" key="5">
    <source>
        <dbReference type="EMBL" id="QJA62612.1"/>
    </source>
</evidence>
<reference evidence="4" key="1">
    <citation type="submission" date="2020-03" db="EMBL/GenBank/DDBJ databases">
        <title>The deep terrestrial virosphere.</title>
        <authorList>
            <person name="Holmfeldt K."/>
            <person name="Nilsson E."/>
            <person name="Simone D."/>
            <person name="Lopez-Fernandez M."/>
            <person name="Wu X."/>
            <person name="de Brujin I."/>
            <person name="Lundin D."/>
            <person name="Andersson A."/>
            <person name="Bertilsson S."/>
            <person name="Dopson M."/>
        </authorList>
    </citation>
    <scope>NUCLEOTIDE SEQUENCE</scope>
    <source>
        <strain evidence="7">MM171A00824</strain>
        <strain evidence="8">MM171B00494</strain>
        <strain evidence="6">MM415A01449</strain>
        <strain evidence="5">MM415B00750</strain>
        <strain evidence="4">TM448A02071</strain>
    </source>
</reference>
<dbReference type="EMBL" id="MT144254">
    <property type="protein sequence ID" value="QJA51335.1"/>
    <property type="molecule type" value="Genomic_DNA"/>
</dbReference>
<name>A0A6H1ZVP3_9ZZZZ</name>
<dbReference type="GO" id="GO:0044423">
    <property type="term" value="C:virion component"/>
    <property type="evidence" value="ECO:0007669"/>
    <property type="project" value="UniProtKB-KW"/>
</dbReference>
<dbReference type="InterPro" id="IPR024455">
    <property type="entry name" value="Phage_capsid"/>
</dbReference>
<dbReference type="EMBL" id="MT143670">
    <property type="protein sequence ID" value="QJA99841.1"/>
    <property type="molecule type" value="Genomic_DNA"/>
</dbReference>
<dbReference type="Gene3D" id="3.30.2400.10">
    <property type="entry name" value="Major capsid protein gp5"/>
    <property type="match status" value="1"/>
</dbReference>
<evidence type="ECO:0000313" key="6">
    <source>
        <dbReference type="EMBL" id="QJA76750.1"/>
    </source>
</evidence>
<evidence type="ECO:0000256" key="2">
    <source>
        <dbReference type="ARBA" id="ARBA00022844"/>
    </source>
</evidence>
<dbReference type="InterPro" id="IPR054612">
    <property type="entry name" value="Phage_capsid-like_C"/>
</dbReference>
<organism evidence="4">
    <name type="scientific">viral metagenome</name>
    <dbReference type="NCBI Taxonomy" id="1070528"/>
    <lineage>
        <taxon>unclassified sequences</taxon>
        <taxon>metagenomes</taxon>
        <taxon>organismal metagenomes</taxon>
    </lineage>
</organism>
<sequence>MTEKINLSAEDKQFLVELLSKYDGALTAESQDKMLEKFGKDLADQLTKNWEGKIGRLEKIFTEKDLDKPKGAFKNFADYVTSVKNYQTVENQNKLKTLETGVQGDFLIPVEYSAGLLDFSTQANPFMQMATKYPLKGNSFSLKYFKNKNQTSANFYGGVVSYWVEEGNAPTASDMQFGKIDFRLHDLALLIAATNDMIEDAPEAVSGMVNKAFAERIAYDLEDKFLNGLGAGCPLGILNSGAKVTQAKKTSQVAATIVSENLISMRNRLPQQSKANAIWIYASDAAVAVQSCKIGESDSPAFIPAGAMSLNQTLDLILGRPAYESQHISVALGTVNDIILTDPTQYGVAYKGTFTPTVESSAHLYFDSNKTAFRLVYRVDGQPLWDTYMTPAQGSITKSPIVVLATRS</sequence>
<gene>
    <name evidence="7" type="ORF">MM171A00824_0006</name>
    <name evidence="8" type="ORF">MM171B00494_0024</name>
    <name evidence="6" type="ORF">MM415A01449_0007</name>
    <name evidence="5" type="ORF">MM415B00750_0016</name>
    <name evidence="4" type="ORF">TM448A02071_0008</name>
</gene>
<dbReference type="Pfam" id="PF05065">
    <property type="entry name" value="Phage_capsid"/>
    <property type="match status" value="1"/>
</dbReference>
<dbReference type="NCBIfam" id="TIGR01554">
    <property type="entry name" value="major_cap_HK97"/>
    <property type="match status" value="1"/>
</dbReference>
<evidence type="ECO:0000256" key="1">
    <source>
        <dbReference type="ARBA" id="ARBA00004328"/>
    </source>
</evidence>
<evidence type="ECO:0000313" key="7">
    <source>
        <dbReference type="EMBL" id="QJA99841.1"/>
    </source>
</evidence>
<protein>
    <submittedName>
        <fullName evidence="4">Putative capsid protein</fullName>
    </submittedName>
</protein>
<evidence type="ECO:0000313" key="4">
    <source>
        <dbReference type="EMBL" id="QJA51335.1"/>
    </source>
</evidence>
<dbReference type="SUPFAM" id="SSF56563">
    <property type="entry name" value="Major capsid protein gp5"/>
    <property type="match status" value="1"/>
</dbReference>
<accession>A0A6H1ZVP3</accession>
<feature type="domain" description="Phage capsid-like C-terminal" evidence="3">
    <location>
        <begin position="104"/>
        <end position="384"/>
    </location>
</feature>
<dbReference type="AlphaFoldDB" id="A0A6H1ZVP3"/>